<feature type="domain" description="Core-binding (CB)" evidence="7">
    <location>
        <begin position="132"/>
        <end position="209"/>
    </location>
</feature>
<dbReference type="InterPro" id="IPR002104">
    <property type="entry name" value="Integrase_catalytic"/>
</dbReference>
<evidence type="ECO:0000313" key="9">
    <source>
        <dbReference type="Proteomes" id="UP001202961"/>
    </source>
</evidence>
<dbReference type="EMBL" id="JAMQBK010000080">
    <property type="protein sequence ID" value="MCM2374156.1"/>
    <property type="molecule type" value="Genomic_DNA"/>
</dbReference>
<dbReference type="Gene3D" id="1.10.150.130">
    <property type="match status" value="1"/>
</dbReference>
<evidence type="ECO:0000256" key="4">
    <source>
        <dbReference type="ARBA" id="ARBA00023172"/>
    </source>
</evidence>
<proteinExistence type="inferred from homology"/>
<dbReference type="Gene3D" id="1.10.443.10">
    <property type="entry name" value="Intergrase catalytic core"/>
    <property type="match status" value="1"/>
</dbReference>
<dbReference type="InterPro" id="IPR004107">
    <property type="entry name" value="Integrase_SAM-like_N"/>
</dbReference>
<dbReference type="NCBIfam" id="TIGR02249">
    <property type="entry name" value="integrase_gron"/>
    <property type="match status" value="1"/>
</dbReference>
<keyword evidence="4" id="KW-0233">DNA recombination</keyword>
<gene>
    <name evidence="8" type="ORF">NB063_26370</name>
</gene>
<dbReference type="SUPFAM" id="SSF56349">
    <property type="entry name" value="DNA breaking-rejoining enzymes"/>
    <property type="match status" value="1"/>
</dbReference>
<organism evidence="8 9">
    <name type="scientific">Aporhodopirellula aestuarii</name>
    <dbReference type="NCBI Taxonomy" id="2950107"/>
    <lineage>
        <taxon>Bacteria</taxon>
        <taxon>Pseudomonadati</taxon>
        <taxon>Planctomycetota</taxon>
        <taxon>Planctomycetia</taxon>
        <taxon>Pirellulales</taxon>
        <taxon>Pirellulaceae</taxon>
        <taxon>Aporhodopirellula</taxon>
    </lineage>
</organism>
<dbReference type="InterPro" id="IPR050090">
    <property type="entry name" value="Tyrosine_recombinase_XerCD"/>
</dbReference>
<evidence type="ECO:0000313" key="8">
    <source>
        <dbReference type="EMBL" id="MCM2374156.1"/>
    </source>
</evidence>
<evidence type="ECO:0000259" key="7">
    <source>
        <dbReference type="PROSITE" id="PS51900"/>
    </source>
</evidence>
<dbReference type="PANTHER" id="PTHR30349:SF64">
    <property type="entry name" value="PROPHAGE INTEGRASE INTD-RELATED"/>
    <property type="match status" value="1"/>
</dbReference>
<evidence type="ECO:0000256" key="5">
    <source>
        <dbReference type="PROSITE-ProRule" id="PRU01248"/>
    </source>
</evidence>
<name>A0ABT0UCY4_9BACT</name>
<evidence type="ECO:0000256" key="2">
    <source>
        <dbReference type="ARBA" id="ARBA00022908"/>
    </source>
</evidence>
<comment type="similarity">
    <text evidence="1">Belongs to the 'phage' integrase family.</text>
</comment>
<dbReference type="InterPro" id="IPR011010">
    <property type="entry name" value="DNA_brk_join_enz"/>
</dbReference>
<keyword evidence="2" id="KW-0229">DNA integration</keyword>
<dbReference type="Pfam" id="PF13495">
    <property type="entry name" value="Phage_int_SAM_4"/>
    <property type="match status" value="1"/>
</dbReference>
<sequence>MTLSMFEMTVASVEGLGEGDRDWFPKWLRRYAMTFPKGLTDELPVNRDTALRFSRSLLESGAPAWQRWQAVRSLECYRDLVLGRSEPDLSKIIAKLAQMGRQERNRELHLPPTEQELAQIRGKVDSAEPVLIQTMRGDMRVLHYSMATEKAYVRWVKRFMGHVGSIDLALFNERDIESFLTKLAVDDHVAASTQTQAQSSLLFLYECILGKRIGFLNAVRVKRPETMPVWFSREEIGRLLEQLTGVHRIMFLLMYGAGLRHKECRRLRIKDVWFDEGRLLVRDGKGQKDRMTFLPKQAVADLQRQIAWATQRHQQDLEEGFDKVYLPFALSRKYPNAGREVGWRWVFPSRQRSHDKRSGNVWRHHISEEQFAKAIKAAQKAAGITKNGVPHSLRHSFATHLVEDGTDLPTVQKLMGHKDIETTMKYVHVEVGFESGLLSPIDRLA</sequence>
<dbReference type="PROSITE" id="PS51898">
    <property type="entry name" value="TYR_RECOMBINASE"/>
    <property type="match status" value="1"/>
</dbReference>
<dbReference type="PANTHER" id="PTHR30349">
    <property type="entry name" value="PHAGE INTEGRASE-RELATED"/>
    <property type="match status" value="1"/>
</dbReference>
<keyword evidence="9" id="KW-1185">Reference proteome</keyword>
<dbReference type="RefSeq" id="WP_250932047.1">
    <property type="nucleotide sequence ID" value="NZ_JAMQBK010000080.1"/>
</dbReference>
<dbReference type="InterPro" id="IPR011946">
    <property type="entry name" value="Integrase_integron-type"/>
</dbReference>
<feature type="domain" description="Tyr recombinase" evidence="6">
    <location>
        <begin position="226"/>
        <end position="442"/>
    </location>
</feature>
<evidence type="ECO:0000259" key="6">
    <source>
        <dbReference type="PROSITE" id="PS51898"/>
    </source>
</evidence>
<comment type="caution">
    <text evidence="8">The sequence shown here is derived from an EMBL/GenBank/DDBJ whole genome shotgun (WGS) entry which is preliminary data.</text>
</comment>
<dbReference type="InterPro" id="IPR010998">
    <property type="entry name" value="Integrase_recombinase_N"/>
</dbReference>
<dbReference type="InterPro" id="IPR013762">
    <property type="entry name" value="Integrase-like_cat_sf"/>
</dbReference>
<keyword evidence="3 5" id="KW-0238">DNA-binding</keyword>
<reference evidence="8 9" key="1">
    <citation type="journal article" date="2022" name="Syst. Appl. Microbiol.">
        <title>Rhodopirellula aestuarii sp. nov., a novel member of the genus Rhodopirellula isolated from brackish sediments collected in the Tagus River estuary, Portugal.</title>
        <authorList>
            <person name="Vitorino I.R."/>
            <person name="Klimek D."/>
            <person name="Calusinska M."/>
            <person name="Lobo-da-Cunha A."/>
            <person name="Vasconcelos V."/>
            <person name="Lage O.M."/>
        </authorList>
    </citation>
    <scope>NUCLEOTIDE SEQUENCE [LARGE SCALE GENOMIC DNA]</scope>
    <source>
        <strain evidence="8 9">ICT_H3.1</strain>
    </source>
</reference>
<dbReference type="InterPro" id="IPR044068">
    <property type="entry name" value="CB"/>
</dbReference>
<accession>A0ABT0UCY4</accession>
<dbReference type="Pfam" id="PF00589">
    <property type="entry name" value="Phage_integrase"/>
    <property type="match status" value="1"/>
</dbReference>
<evidence type="ECO:0000256" key="3">
    <source>
        <dbReference type="ARBA" id="ARBA00023125"/>
    </source>
</evidence>
<protein>
    <submittedName>
        <fullName evidence="8">Integron integrase</fullName>
    </submittedName>
</protein>
<evidence type="ECO:0000256" key="1">
    <source>
        <dbReference type="ARBA" id="ARBA00008857"/>
    </source>
</evidence>
<dbReference type="PROSITE" id="PS51900">
    <property type="entry name" value="CB"/>
    <property type="match status" value="1"/>
</dbReference>
<dbReference type="Proteomes" id="UP001202961">
    <property type="component" value="Unassembled WGS sequence"/>
</dbReference>